<dbReference type="OrthoDB" id="9813582at2"/>
<proteinExistence type="predicted"/>
<feature type="chain" id="PRO_5020663931" description="Flagella basal body P-ring formation protein FlgA" evidence="1">
    <location>
        <begin position="20"/>
        <end position="279"/>
    </location>
</feature>
<feature type="signal peptide" evidence="1">
    <location>
        <begin position="1"/>
        <end position="19"/>
    </location>
</feature>
<accession>A0A4R7BCB3</accession>
<protein>
    <recommendedName>
        <fullName evidence="4">Flagella basal body P-ring formation protein FlgA</fullName>
    </recommendedName>
</protein>
<reference evidence="2 3" key="1">
    <citation type="submission" date="2019-03" db="EMBL/GenBank/DDBJ databases">
        <title>Genomic Encyclopedia of Type Strains, Phase III (KMG-III): the genomes of soil and plant-associated and newly described type strains.</title>
        <authorList>
            <person name="Whitman W."/>
        </authorList>
    </citation>
    <scope>NUCLEOTIDE SEQUENCE [LARGE SCALE GENOMIC DNA]</scope>
    <source>
        <strain evidence="2 3">CECT 8976</strain>
    </source>
</reference>
<dbReference type="Proteomes" id="UP000295611">
    <property type="component" value="Unassembled WGS sequence"/>
</dbReference>
<dbReference type="RefSeq" id="WP_133678030.1">
    <property type="nucleotide sequence ID" value="NZ_SNZP01000001.1"/>
</dbReference>
<organism evidence="2 3">
    <name type="scientific">Paludibacterium purpuratum</name>
    <dbReference type="NCBI Taxonomy" id="1144873"/>
    <lineage>
        <taxon>Bacteria</taxon>
        <taxon>Pseudomonadati</taxon>
        <taxon>Pseudomonadota</taxon>
        <taxon>Betaproteobacteria</taxon>
        <taxon>Neisseriales</taxon>
        <taxon>Chromobacteriaceae</taxon>
        <taxon>Paludibacterium</taxon>
    </lineage>
</organism>
<dbReference type="AlphaFoldDB" id="A0A4R7BCB3"/>
<dbReference type="EMBL" id="SNZP01000001">
    <property type="protein sequence ID" value="TDR82700.1"/>
    <property type="molecule type" value="Genomic_DNA"/>
</dbReference>
<evidence type="ECO:0000256" key="1">
    <source>
        <dbReference type="SAM" id="SignalP"/>
    </source>
</evidence>
<name>A0A4R7BCB3_9NEIS</name>
<evidence type="ECO:0000313" key="3">
    <source>
        <dbReference type="Proteomes" id="UP000295611"/>
    </source>
</evidence>
<keyword evidence="1" id="KW-0732">Signal</keyword>
<gene>
    <name evidence="2" type="ORF">DFP86_10189</name>
</gene>
<dbReference type="Gene3D" id="3.40.50.10610">
    <property type="entry name" value="ABC-type transport auxiliary lipoprotein component"/>
    <property type="match status" value="1"/>
</dbReference>
<evidence type="ECO:0008006" key="4">
    <source>
        <dbReference type="Google" id="ProtNLM"/>
    </source>
</evidence>
<comment type="caution">
    <text evidence="2">The sequence shown here is derived from an EMBL/GenBank/DDBJ whole genome shotgun (WGS) entry which is preliminary data.</text>
</comment>
<keyword evidence="3" id="KW-1185">Reference proteome</keyword>
<evidence type="ECO:0000313" key="2">
    <source>
        <dbReference type="EMBL" id="TDR82700.1"/>
    </source>
</evidence>
<sequence>MKRLLLLAALWLSGYSAWAGQTIALLPVIETSAAIPEALLDDTINLAFANTYRFTLIKPAQPKALLNKLKFPQTELLKADPAAVALVGKQAGADMVALVSVHHSISKTMHVAPSALVLTGMLAFSVNVYWDYPSLLTADMVLVDVNTGQVSDNIHVNDTYKNMMTNAAINESLEKFQVTLQREIADRYPLSAHIVKVRSAGEYLFDINACQAKEIGNKMIVYNDGKNSVDPVSGKVTKGERVILGVGKITQISGDIAVLEASGLDGAVEPGKTLVTPKL</sequence>